<dbReference type="CDD" id="cd00093">
    <property type="entry name" value="HTH_XRE"/>
    <property type="match status" value="1"/>
</dbReference>
<organism evidence="2 3">
    <name type="scientific">Cohnella kolymensis</name>
    <dbReference type="NCBI Taxonomy" id="1590652"/>
    <lineage>
        <taxon>Bacteria</taxon>
        <taxon>Bacillati</taxon>
        <taxon>Bacillota</taxon>
        <taxon>Bacilli</taxon>
        <taxon>Bacillales</taxon>
        <taxon>Paenibacillaceae</taxon>
        <taxon>Cohnella</taxon>
    </lineage>
</organism>
<dbReference type="SMART" id="SM00530">
    <property type="entry name" value="HTH_XRE"/>
    <property type="match status" value="1"/>
</dbReference>
<evidence type="ECO:0000259" key="1">
    <source>
        <dbReference type="PROSITE" id="PS50943"/>
    </source>
</evidence>
<proteinExistence type="predicted"/>
<dbReference type="SUPFAM" id="SSF47413">
    <property type="entry name" value="lambda repressor-like DNA-binding domains"/>
    <property type="match status" value="1"/>
</dbReference>
<dbReference type="Proteomes" id="UP000054526">
    <property type="component" value="Unassembled WGS sequence"/>
</dbReference>
<dbReference type="RefSeq" id="WP_041061874.1">
    <property type="nucleotide sequence ID" value="NZ_JXAL01000009.1"/>
</dbReference>
<dbReference type="InterPro" id="IPR010982">
    <property type="entry name" value="Lambda_DNA-bd_dom_sf"/>
</dbReference>
<dbReference type="Pfam" id="PF01381">
    <property type="entry name" value="HTH_3"/>
    <property type="match status" value="1"/>
</dbReference>
<keyword evidence="3" id="KW-1185">Reference proteome</keyword>
<name>A0ABR5A645_9BACL</name>
<evidence type="ECO:0000313" key="2">
    <source>
        <dbReference type="EMBL" id="KIL36382.1"/>
    </source>
</evidence>
<sequence length="75" mass="8669">MALQMRSRLPEWFKKTGKKQVDLARHLDVSQAHISQVCHNKEQLSVENLKLAADFFGCYMDDLVELIHVSDNGKR</sequence>
<gene>
    <name evidence="2" type="ORF">SD71_07835</name>
</gene>
<dbReference type="InterPro" id="IPR001387">
    <property type="entry name" value="Cro/C1-type_HTH"/>
</dbReference>
<evidence type="ECO:0000313" key="3">
    <source>
        <dbReference type="Proteomes" id="UP000054526"/>
    </source>
</evidence>
<comment type="caution">
    <text evidence="2">The sequence shown here is derived from an EMBL/GenBank/DDBJ whole genome shotgun (WGS) entry which is preliminary data.</text>
</comment>
<reference evidence="2 3" key="1">
    <citation type="submission" date="2014-12" db="EMBL/GenBank/DDBJ databases">
        <title>Draft genome sequence of Cohnella kolymensis strain B-2846.</title>
        <authorList>
            <person name="Karlyshev A.V."/>
            <person name="Kudryashova E.B."/>
        </authorList>
    </citation>
    <scope>NUCLEOTIDE SEQUENCE [LARGE SCALE GENOMIC DNA]</scope>
    <source>
        <strain evidence="2 3">VKM B-2846</strain>
    </source>
</reference>
<accession>A0ABR5A645</accession>
<dbReference type="PROSITE" id="PS50943">
    <property type="entry name" value="HTH_CROC1"/>
    <property type="match status" value="1"/>
</dbReference>
<dbReference type="EMBL" id="JXAL01000009">
    <property type="protein sequence ID" value="KIL36382.1"/>
    <property type="molecule type" value="Genomic_DNA"/>
</dbReference>
<dbReference type="Gene3D" id="1.10.260.40">
    <property type="entry name" value="lambda repressor-like DNA-binding domains"/>
    <property type="match status" value="1"/>
</dbReference>
<feature type="domain" description="HTH cro/C1-type" evidence="1">
    <location>
        <begin position="14"/>
        <end position="63"/>
    </location>
</feature>
<protein>
    <recommendedName>
        <fullName evidence="1">HTH cro/C1-type domain-containing protein</fullName>
    </recommendedName>
</protein>